<dbReference type="PATRIC" id="fig|616990.3.peg.1913"/>
<evidence type="ECO:0000256" key="2">
    <source>
        <dbReference type="ARBA" id="ARBA00022737"/>
    </source>
</evidence>
<evidence type="ECO:0000313" key="6">
    <source>
        <dbReference type="EMBL" id="KRO03956.1"/>
    </source>
</evidence>
<protein>
    <submittedName>
        <fullName evidence="6">GY family cell surface protein</fullName>
    </submittedName>
</protein>
<dbReference type="InterPro" id="IPR001611">
    <property type="entry name" value="Leu-rich_rpt"/>
</dbReference>
<dbReference type="InterPro" id="IPR032675">
    <property type="entry name" value="LRR_dom_sf"/>
</dbReference>
<feature type="domain" description="MucBP" evidence="5">
    <location>
        <begin position="383"/>
        <end position="446"/>
    </location>
</feature>
<dbReference type="EMBL" id="JQCA01000048">
    <property type="protein sequence ID" value="KRO03956.1"/>
    <property type="molecule type" value="Genomic_DNA"/>
</dbReference>
<dbReference type="Gene3D" id="3.10.20.320">
    <property type="entry name" value="Putative peptidoglycan bound protein (lpxtg motif)"/>
    <property type="match status" value="3"/>
</dbReference>
<keyword evidence="1" id="KW-0433">Leucine-rich repeat</keyword>
<feature type="region of interest" description="Disordered" evidence="3">
    <location>
        <begin position="591"/>
        <end position="693"/>
    </location>
</feature>
<feature type="domain" description="MucBP" evidence="5">
    <location>
        <begin position="454"/>
        <end position="515"/>
    </location>
</feature>
<comment type="caution">
    <text evidence="6">The sequence shown here is derived from an EMBL/GenBank/DDBJ whole genome shotgun (WGS) entry which is preliminary data.</text>
</comment>
<feature type="compositionally biased region" description="Polar residues" evidence="3">
    <location>
        <begin position="679"/>
        <end position="693"/>
    </location>
</feature>
<dbReference type="InterPro" id="IPR050836">
    <property type="entry name" value="SDS22/Internalin_LRR"/>
</dbReference>
<feature type="transmembrane region" description="Helical" evidence="4">
    <location>
        <begin position="700"/>
        <end position="717"/>
    </location>
</feature>
<sequence length="722" mass="78174">MGHAATLTAVQQESVSAASGEEATATADATASSGDATAESIEDTVTAGTEDPVDSSTEESSEADTTTDDSSAEKPSDPADIQTEKPRQRKKESESIDQWMPNKRLQRAVLYQLQNLSPVPDDEPTWDSVADITKEDMKRLKGIYVGTLGGEDGESTYNPDGSEYSIEGIEYATNLETVDFSGGGMNDGPQQMFGNLVDISPLAKLPKLTTVLLQNNQIDDISPLAKLKNVTWLDLTFNHISDFSPLKGISYETSQFRFQYLERRTPIVVDAKTRKAHINSGIKLQDGTFAQNPIAKNLIVWHYYADEESDRTFQFYTKGGELTADTEGGLDFSEIKDQEPGITGPGVIPLPDKYYLNAQYVTDDGKYAFLLMQSYKLGDVAAPVTVQYHDENGQEVAPDAAPLEGMMGETYTAKPIDIPGYDLVKSPENAQGTFGKDPITVTFTYKKQAVKSMVEVLYQDEEGKSIADSVSLPGEVGQSYTTEAATIPHYELTETPDNATGTYAEKPTTVIYRYRKVEPIATKHKLTVHYQDETGKALHEDTMLSGTPGEAYQTEALAIDGYKLVNTVGQATGNYGESDLEITYVYAPISTGGDGDGGVTPPTTTPTDPQPPVNPTDPQNPDGGLDPDETPDVENPNEPDPDKPGSEVVSGSDGDMVTGEEPDQVGSTSSVGSTTSSSDYNDATPSHTFGLPQTNEQRTIAAWLGGMLLLGSLWGWWGRRRH</sequence>
<feature type="compositionally biased region" description="Acidic residues" evidence="3">
    <location>
        <begin position="625"/>
        <end position="639"/>
    </location>
</feature>
<evidence type="ECO:0000256" key="3">
    <source>
        <dbReference type="SAM" id="MobiDB-lite"/>
    </source>
</evidence>
<dbReference type="Proteomes" id="UP000051906">
    <property type="component" value="Unassembled WGS sequence"/>
</dbReference>
<reference evidence="6 7" key="1">
    <citation type="journal article" date="2015" name="Genome Announc.">
        <title>Expanding the biotechnology potential of lactobacilli through comparative genomics of 213 strains and associated genera.</title>
        <authorList>
            <person name="Sun Z."/>
            <person name="Harris H.M."/>
            <person name="McCann A."/>
            <person name="Guo C."/>
            <person name="Argimon S."/>
            <person name="Zhang W."/>
            <person name="Yang X."/>
            <person name="Jeffery I.B."/>
            <person name="Cooney J.C."/>
            <person name="Kagawa T.F."/>
            <person name="Liu W."/>
            <person name="Song Y."/>
            <person name="Salvetti E."/>
            <person name="Wrobel A."/>
            <person name="Rasinkangas P."/>
            <person name="Parkhill J."/>
            <person name="Rea M.C."/>
            <person name="O'Sullivan O."/>
            <person name="Ritari J."/>
            <person name="Douillard F.P."/>
            <person name="Paul Ross R."/>
            <person name="Yang R."/>
            <person name="Briner A.E."/>
            <person name="Felis G.E."/>
            <person name="de Vos W.M."/>
            <person name="Barrangou R."/>
            <person name="Klaenhammer T.R."/>
            <person name="Caufield P.W."/>
            <person name="Cui Y."/>
            <person name="Zhang H."/>
            <person name="O'Toole P.W."/>
        </authorList>
    </citation>
    <scope>NUCLEOTIDE SEQUENCE [LARGE SCALE GENOMIC DNA]</scope>
    <source>
        <strain evidence="6 7">DSM 22467</strain>
    </source>
</reference>
<name>A0A0R2LQP9_9LACO</name>
<dbReference type="PANTHER" id="PTHR46652:SF3">
    <property type="entry name" value="LEUCINE-RICH REPEAT-CONTAINING PROTEIN 9"/>
    <property type="match status" value="1"/>
</dbReference>
<feature type="compositionally biased region" description="Low complexity" evidence="3">
    <location>
        <begin position="13"/>
        <end position="39"/>
    </location>
</feature>
<dbReference type="AlphaFoldDB" id="A0A0R2LQP9"/>
<dbReference type="Pfam" id="PF12799">
    <property type="entry name" value="LRR_4"/>
    <property type="match status" value="1"/>
</dbReference>
<keyword evidence="4" id="KW-1133">Transmembrane helix</keyword>
<evidence type="ECO:0000256" key="4">
    <source>
        <dbReference type="SAM" id="Phobius"/>
    </source>
</evidence>
<keyword evidence="2" id="KW-0677">Repeat</keyword>
<keyword evidence="4" id="KW-0812">Transmembrane</keyword>
<keyword evidence="4" id="KW-0472">Membrane</keyword>
<evidence type="ECO:0000313" key="7">
    <source>
        <dbReference type="Proteomes" id="UP000051906"/>
    </source>
</evidence>
<dbReference type="STRING" id="616990.IV54_GL001803"/>
<feature type="domain" description="MucBP" evidence="5">
    <location>
        <begin position="525"/>
        <end position="586"/>
    </location>
</feature>
<dbReference type="PROSITE" id="PS51450">
    <property type="entry name" value="LRR"/>
    <property type="match status" value="1"/>
</dbReference>
<feature type="compositionally biased region" description="Basic and acidic residues" evidence="3">
    <location>
        <begin position="71"/>
        <end position="94"/>
    </location>
</feature>
<feature type="compositionally biased region" description="Low complexity" evidence="3">
    <location>
        <begin position="665"/>
        <end position="678"/>
    </location>
</feature>
<accession>A0A0R2LQP9</accession>
<evidence type="ECO:0000259" key="5">
    <source>
        <dbReference type="Pfam" id="PF06458"/>
    </source>
</evidence>
<feature type="region of interest" description="Disordered" evidence="3">
    <location>
        <begin position="1"/>
        <end position="100"/>
    </location>
</feature>
<proteinExistence type="predicted"/>
<dbReference type="SUPFAM" id="SSF52058">
    <property type="entry name" value="L domain-like"/>
    <property type="match status" value="1"/>
</dbReference>
<dbReference type="Gene3D" id="3.80.10.10">
    <property type="entry name" value="Ribonuclease Inhibitor"/>
    <property type="match status" value="1"/>
</dbReference>
<evidence type="ECO:0000256" key="1">
    <source>
        <dbReference type="ARBA" id="ARBA00022614"/>
    </source>
</evidence>
<dbReference type="PANTHER" id="PTHR46652">
    <property type="entry name" value="LEUCINE-RICH REPEAT AND IQ DOMAIN-CONTAINING PROTEIN 1-RELATED"/>
    <property type="match status" value="1"/>
</dbReference>
<dbReference type="InterPro" id="IPR025875">
    <property type="entry name" value="Leu-rich_rpt_4"/>
</dbReference>
<gene>
    <name evidence="6" type="ORF">IV54_GL001803</name>
</gene>
<feature type="compositionally biased region" description="Acidic residues" evidence="3">
    <location>
        <begin position="51"/>
        <end position="67"/>
    </location>
</feature>
<keyword evidence="7" id="KW-1185">Reference proteome</keyword>
<organism evidence="6 7">
    <name type="scientific">Levilactobacillus paucivorans</name>
    <dbReference type="NCBI Taxonomy" id="616990"/>
    <lineage>
        <taxon>Bacteria</taxon>
        <taxon>Bacillati</taxon>
        <taxon>Bacillota</taxon>
        <taxon>Bacilli</taxon>
        <taxon>Lactobacillales</taxon>
        <taxon>Lactobacillaceae</taxon>
        <taxon>Levilactobacillus</taxon>
    </lineage>
</organism>
<dbReference type="Pfam" id="PF06458">
    <property type="entry name" value="MucBP"/>
    <property type="match status" value="3"/>
</dbReference>
<dbReference type="NCBIfam" id="TIGR01167">
    <property type="entry name" value="LPXTG_anchor"/>
    <property type="match status" value="1"/>
</dbReference>
<dbReference type="InterPro" id="IPR009459">
    <property type="entry name" value="MucBP_dom"/>
</dbReference>